<dbReference type="AlphaFoldDB" id="A0A3P7L022"/>
<accession>A0A3P7L022</accession>
<gene>
    <name evidence="2" type="ORF">NOO_LOCUS12435</name>
</gene>
<evidence type="ECO:0000313" key="2">
    <source>
        <dbReference type="EMBL" id="VDM99000.1"/>
    </source>
</evidence>
<dbReference type="OrthoDB" id="10040649at2759"/>
<feature type="signal peptide" evidence="1">
    <location>
        <begin position="1"/>
        <end position="25"/>
    </location>
</feature>
<evidence type="ECO:0000256" key="1">
    <source>
        <dbReference type="SAM" id="SignalP"/>
    </source>
</evidence>
<keyword evidence="1" id="KW-0732">Signal</keyword>
<proteinExistence type="predicted"/>
<keyword evidence="3" id="KW-1185">Reference proteome</keyword>
<reference evidence="2 3" key="1">
    <citation type="submission" date="2018-08" db="EMBL/GenBank/DDBJ databases">
        <authorList>
            <person name="Laetsch R D."/>
            <person name="Stevens L."/>
            <person name="Kumar S."/>
            <person name="Blaxter L. M."/>
        </authorList>
    </citation>
    <scope>NUCLEOTIDE SEQUENCE [LARGE SCALE GENOMIC DNA]</scope>
</reference>
<dbReference type="Proteomes" id="UP000271087">
    <property type="component" value="Unassembled WGS sequence"/>
</dbReference>
<feature type="non-terminal residue" evidence="2">
    <location>
        <position position="1"/>
    </location>
</feature>
<dbReference type="EMBL" id="UYRW01010644">
    <property type="protein sequence ID" value="VDM99000.1"/>
    <property type="molecule type" value="Genomic_DNA"/>
</dbReference>
<evidence type="ECO:0000313" key="3">
    <source>
        <dbReference type="Proteomes" id="UP000271087"/>
    </source>
</evidence>
<organism evidence="2 3">
    <name type="scientific">Onchocerca ochengi</name>
    <name type="common">Filarial nematode worm</name>
    <dbReference type="NCBI Taxonomy" id="42157"/>
    <lineage>
        <taxon>Eukaryota</taxon>
        <taxon>Metazoa</taxon>
        <taxon>Ecdysozoa</taxon>
        <taxon>Nematoda</taxon>
        <taxon>Chromadorea</taxon>
        <taxon>Rhabditida</taxon>
        <taxon>Spirurina</taxon>
        <taxon>Spiruromorpha</taxon>
        <taxon>Filarioidea</taxon>
        <taxon>Onchocercidae</taxon>
        <taxon>Onchocerca</taxon>
    </lineage>
</organism>
<name>A0A3P7L022_ONCOC</name>
<feature type="chain" id="PRO_5018034739" description="ZP domain-containing protein" evidence="1">
    <location>
        <begin position="26"/>
        <end position="119"/>
    </location>
</feature>
<sequence>RTTDKIMITVRLLLIVLILTSTIDAEGFVEEVSCTADAINVVLNKTDPDVQRWISDPKAQPVVYVYGYKIRPPCGTAMKKGNSLNYNFTIPYGDHCDVHLTNLVRRKIFFFCIRKYFQV</sequence>
<protein>
    <recommendedName>
        <fullName evidence="4">ZP domain-containing protein</fullName>
    </recommendedName>
</protein>
<evidence type="ECO:0008006" key="4">
    <source>
        <dbReference type="Google" id="ProtNLM"/>
    </source>
</evidence>